<reference evidence="2 3" key="2">
    <citation type="submission" date="2024-10" db="EMBL/GenBank/DDBJ databases">
        <authorList>
            <person name="Ryan C."/>
        </authorList>
    </citation>
    <scope>NUCLEOTIDE SEQUENCE [LARGE SCALE GENOMIC DNA]</scope>
</reference>
<dbReference type="PANTHER" id="PTHR36140:SF1">
    <property type="entry name" value="F-BOX DOMAIN CONTAINING PROTEIN, EXPRESSED"/>
    <property type="match status" value="1"/>
</dbReference>
<dbReference type="Gene3D" id="1.20.1280.50">
    <property type="match status" value="1"/>
</dbReference>
<dbReference type="PANTHER" id="PTHR36140">
    <property type="entry name" value="F-BOX DOMAIN-CONTAINING PROTEIN-RELATED"/>
    <property type="match status" value="1"/>
</dbReference>
<dbReference type="SUPFAM" id="SSF81383">
    <property type="entry name" value="F-box domain"/>
    <property type="match status" value="1"/>
</dbReference>
<sequence>MTPAKAASLPCSRWLSLLTSKRPKREPRGGHDDDGLPLNDEVLLLIFSCSLTTADLVRCAATCRRWRRLVSSEAAFICRSPPPPPSGTRLCSVLAVGFFHQSLGEENGARPPPRFVPLDSRLRGASLEALFDGALFWSSRVVASRKGRLVLELRRATRSAVLRLAVCNPMTGDVSVLPTLSGKDKPGHYACALLTADDLDNPPPPSGSAAFRLFLVYSRRSFTACRSYSSDTGAWAPEGRVTGARISSKRLAQMYLNNASVVVGGAVFWRGKRVVVGLHVDTLCTTLETLPVGYYPCFCSERERLVENRVLTTWSDGRLCMLEVDLAFMQHEIKVRVLFQGNDRSWTESKTIRARLEPPMTERPFRLCLRGACEKSGVVFFSGGSNQREQLYALNLEKKEVRLMPEATAPDNRWCGTQFMGSFHAYEMDRVAYLASLGEGDAKMAQNGSDY</sequence>
<feature type="domain" description="F-box" evidence="1">
    <location>
        <begin position="38"/>
        <end position="79"/>
    </location>
</feature>
<dbReference type="InterPro" id="IPR036047">
    <property type="entry name" value="F-box-like_dom_sf"/>
</dbReference>
<name>A0ABC8XEV9_9POAL</name>
<dbReference type="AlphaFoldDB" id="A0ABC8XEV9"/>
<accession>A0ABC8XEV9</accession>
<keyword evidence="3" id="KW-1185">Reference proteome</keyword>
<evidence type="ECO:0000259" key="1">
    <source>
        <dbReference type="SMART" id="SM00256"/>
    </source>
</evidence>
<reference evidence="3" key="1">
    <citation type="submission" date="2024-06" db="EMBL/GenBank/DDBJ databases">
        <authorList>
            <person name="Ryan C."/>
        </authorList>
    </citation>
    <scope>NUCLEOTIDE SEQUENCE [LARGE SCALE GENOMIC DNA]</scope>
</reference>
<dbReference type="SMART" id="SM00256">
    <property type="entry name" value="FBOX"/>
    <property type="match status" value="1"/>
</dbReference>
<protein>
    <recommendedName>
        <fullName evidence="1">F-box domain-containing protein</fullName>
    </recommendedName>
</protein>
<dbReference type="InterPro" id="IPR056016">
    <property type="entry name" value="DUF7595"/>
</dbReference>
<evidence type="ECO:0000313" key="3">
    <source>
        <dbReference type="Proteomes" id="UP001497457"/>
    </source>
</evidence>
<organism evidence="2 3">
    <name type="scientific">Urochloa decumbens</name>
    <dbReference type="NCBI Taxonomy" id="240449"/>
    <lineage>
        <taxon>Eukaryota</taxon>
        <taxon>Viridiplantae</taxon>
        <taxon>Streptophyta</taxon>
        <taxon>Embryophyta</taxon>
        <taxon>Tracheophyta</taxon>
        <taxon>Spermatophyta</taxon>
        <taxon>Magnoliopsida</taxon>
        <taxon>Liliopsida</taxon>
        <taxon>Poales</taxon>
        <taxon>Poaceae</taxon>
        <taxon>PACMAD clade</taxon>
        <taxon>Panicoideae</taxon>
        <taxon>Panicodae</taxon>
        <taxon>Paniceae</taxon>
        <taxon>Melinidinae</taxon>
        <taxon>Urochloa</taxon>
    </lineage>
</organism>
<proteinExistence type="predicted"/>
<evidence type="ECO:0000313" key="2">
    <source>
        <dbReference type="EMBL" id="CAL4924405.1"/>
    </source>
</evidence>
<dbReference type="CDD" id="cd09917">
    <property type="entry name" value="F-box_SF"/>
    <property type="match status" value="1"/>
</dbReference>
<dbReference type="Pfam" id="PF12937">
    <property type="entry name" value="F-box-like"/>
    <property type="match status" value="1"/>
</dbReference>
<dbReference type="InterPro" id="IPR001810">
    <property type="entry name" value="F-box_dom"/>
</dbReference>
<gene>
    <name evidence="2" type="ORF">URODEC1_LOCUS22836</name>
</gene>
<dbReference type="Proteomes" id="UP001497457">
    <property type="component" value="Chromosome 14rd"/>
</dbReference>
<dbReference type="Pfam" id="PF24523">
    <property type="entry name" value="DUF7595"/>
    <property type="match status" value="1"/>
</dbReference>
<dbReference type="EMBL" id="OZ075124">
    <property type="protein sequence ID" value="CAL4924405.1"/>
    <property type="molecule type" value="Genomic_DNA"/>
</dbReference>